<dbReference type="Gene3D" id="1.10.10.60">
    <property type="entry name" value="Homeodomain-like"/>
    <property type="match status" value="1"/>
</dbReference>
<evidence type="ECO:0000256" key="1">
    <source>
        <dbReference type="ARBA" id="ARBA00023125"/>
    </source>
</evidence>
<dbReference type="SUPFAM" id="SSF46689">
    <property type="entry name" value="Homeodomain-like"/>
    <property type="match status" value="1"/>
</dbReference>
<dbReference type="PANTHER" id="PTHR30055">
    <property type="entry name" value="HTH-TYPE TRANSCRIPTIONAL REGULATOR RUTR"/>
    <property type="match status" value="1"/>
</dbReference>
<reference evidence="4 5" key="1">
    <citation type="submission" date="2016-08" db="EMBL/GenBank/DDBJ databases">
        <authorList>
            <person name="Seilhamer J.J."/>
        </authorList>
    </citation>
    <scope>NUCLEOTIDE SEQUENCE [LARGE SCALE GENOMIC DNA]</scope>
    <source>
        <strain evidence="4 5">P1-7</strain>
    </source>
</reference>
<keyword evidence="1 2" id="KW-0238">DNA-binding</keyword>
<dbReference type="Pfam" id="PF00440">
    <property type="entry name" value="TetR_N"/>
    <property type="match status" value="1"/>
</dbReference>
<dbReference type="PROSITE" id="PS50977">
    <property type="entry name" value="HTH_TETR_2"/>
    <property type="match status" value="1"/>
</dbReference>
<dbReference type="Proteomes" id="UP000199205">
    <property type="component" value="Unassembled WGS sequence"/>
</dbReference>
<dbReference type="Gene3D" id="1.10.357.10">
    <property type="entry name" value="Tetracycline Repressor, domain 2"/>
    <property type="match status" value="1"/>
</dbReference>
<dbReference type="InterPro" id="IPR036271">
    <property type="entry name" value="Tet_transcr_reg_TetR-rel_C_sf"/>
</dbReference>
<name>A0A1C3VSW6_9HYPH</name>
<dbReference type="InterPro" id="IPR039536">
    <property type="entry name" value="TetR_C_Proteobacteria"/>
</dbReference>
<evidence type="ECO:0000259" key="3">
    <source>
        <dbReference type="PROSITE" id="PS50977"/>
    </source>
</evidence>
<dbReference type="InterPro" id="IPR009057">
    <property type="entry name" value="Homeodomain-like_sf"/>
</dbReference>
<proteinExistence type="predicted"/>
<feature type="DNA-binding region" description="H-T-H motif" evidence="2">
    <location>
        <begin position="103"/>
        <end position="122"/>
    </location>
</feature>
<evidence type="ECO:0000313" key="4">
    <source>
        <dbReference type="EMBL" id="SCB30871.1"/>
    </source>
</evidence>
<dbReference type="PANTHER" id="PTHR30055:SF146">
    <property type="entry name" value="HTH-TYPE TRANSCRIPTIONAL DUAL REGULATOR CECR"/>
    <property type="match status" value="1"/>
</dbReference>
<dbReference type="GO" id="GO:0003700">
    <property type="term" value="F:DNA-binding transcription factor activity"/>
    <property type="evidence" value="ECO:0007669"/>
    <property type="project" value="TreeGrafter"/>
</dbReference>
<dbReference type="AlphaFoldDB" id="A0A1C3VSW6"/>
<feature type="domain" description="HTH tetR-type" evidence="3">
    <location>
        <begin position="80"/>
        <end position="140"/>
    </location>
</feature>
<dbReference type="SUPFAM" id="SSF48498">
    <property type="entry name" value="Tetracyclin repressor-like, C-terminal domain"/>
    <property type="match status" value="1"/>
</dbReference>
<protein>
    <submittedName>
        <fullName evidence="4">Transcriptional regulator, TetR family</fullName>
    </submittedName>
</protein>
<sequence length="284" mass="30956">MKVERGFHQRISKGNGCAGKLYPPRAGHDKRAPIFGAVQQRIPLDDRFGVLHNAARTVPYGTHLGVAIVLSEVGQSSEFSPRQNAVLEQALRLLVDGGEKALTTSGVARAANCSKESLYKWFGDRDGLLSAMIAYQASKVRTFERNGERLTVSSLHDHLVVFARDLLEVLAGDVSLALNRLAIGQSNRDGSKLGKLLLERGRRQIDRRASGLIDAGKRAGLLRFTDADEAYHTLYGLIVSDLHVRMLLGEPGLKDSSRQAERAVTAFLKLYGTEKVLAEAAATV</sequence>
<evidence type="ECO:0000313" key="5">
    <source>
        <dbReference type="Proteomes" id="UP000199205"/>
    </source>
</evidence>
<gene>
    <name evidence="4" type="ORF">GA0061101_106176</name>
</gene>
<evidence type="ECO:0000256" key="2">
    <source>
        <dbReference type="PROSITE-ProRule" id="PRU00335"/>
    </source>
</evidence>
<organism evidence="4 5">
    <name type="scientific">Rhizobium lusitanum</name>
    <dbReference type="NCBI Taxonomy" id="293958"/>
    <lineage>
        <taxon>Bacteria</taxon>
        <taxon>Pseudomonadati</taxon>
        <taxon>Pseudomonadota</taxon>
        <taxon>Alphaproteobacteria</taxon>
        <taxon>Hyphomicrobiales</taxon>
        <taxon>Rhizobiaceae</taxon>
        <taxon>Rhizobium/Agrobacterium group</taxon>
        <taxon>Rhizobium</taxon>
    </lineage>
</organism>
<dbReference type="Pfam" id="PF14246">
    <property type="entry name" value="TetR_C_7"/>
    <property type="match status" value="1"/>
</dbReference>
<dbReference type="InterPro" id="IPR050109">
    <property type="entry name" value="HTH-type_TetR-like_transc_reg"/>
</dbReference>
<dbReference type="InterPro" id="IPR001647">
    <property type="entry name" value="HTH_TetR"/>
</dbReference>
<accession>A0A1C3VSW6</accession>
<dbReference type="EMBL" id="FMAF01000006">
    <property type="protein sequence ID" value="SCB30871.1"/>
    <property type="molecule type" value="Genomic_DNA"/>
</dbReference>
<dbReference type="GO" id="GO:0000976">
    <property type="term" value="F:transcription cis-regulatory region binding"/>
    <property type="evidence" value="ECO:0007669"/>
    <property type="project" value="TreeGrafter"/>
</dbReference>